<evidence type="ECO:0000256" key="7">
    <source>
        <dbReference type="ARBA" id="ARBA00022989"/>
    </source>
</evidence>
<comment type="subcellular location">
    <subcellularLocation>
        <location evidence="1 9">Endoplasmic reticulum membrane</location>
        <topology evidence="1 9">Multi-pass membrane protein</topology>
    </subcellularLocation>
</comment>
<dbReference type="InterPro" id="IPR001950">
    <property type="entry name" value="SUI1"/>
</dbReference>
<keyword evidence="8 9" id="KW-0472">Membrane</keyword>
<feature type="domain" description="SUI1" evidence="10">
    <location>
        <begin position="608"/>
        <end position="648"/>
    </location>
</feature>
<keyword evidence="5 9" id="KW-0812">Transmembrane</keyword>
<dbReference type="Gene3D" id="3.30.780.10">
    <property type="entry name" value="SUI1-like domain"/>
    <property type="match status" value="2"/>
</dbReference>
<evidence type="ECO:0000256" key="5">
    <source>
        <dbReference type="ARBA" id="ARBA00022692"/>
    </source>
</evidence>
<evidence type="ECO:0000256" key="9">
    <source>
        <dbReference type="RuleBase" id="RU363075"/>
    </source>
</evidence>
<keyword evidence="6 9" id="KW-0256">Endoplasmic reticulum</keyword>
<evidence type="ECO:0000256" key="1">
    <source>
        <dbReference type="ARBA" id="ARBA00004477"/>
    </source>
</evidence>
<evidence type="ECO:0000256" key="8">
    <source>
        <dbReference type="ARBA" id="ARBA00023136"/>
    </source>
</evidence>
<feature type="transmembrane region" description="Helical" evidence="9">
    <location>
        <begin position="350"/>
        <end position="371"/>
    </location>
</feature>
<reference evidence="12" key="1">
    <citation type="submission" date="2022-11" db="UniProtKB">
        <authorList>
            <consortium name="WormBaseParasite"/>
        </authorList>
    </citation>
    <scope>IDENTIFICATION</scope>
</reference>
<feature type="transmembrane region" description="Helical" evidence="9">
    <location>
        <begin position="317"/>
        <end position="338"/>
    </location>
</feature>
<dbReference type="GO" id="GO:0000026">
    <property type="term" value="F:alpha-1,2-mannosyltransferase activity"/>
    <property type="evidence" value="ECO:0007669"/>
    <property type="project" value="TreeGrafter"/>
</dbReference>
<dbReference type="SUPFAM" id="SSF55159">
    <property type="entry name" value="eIF1-like"/>
    <property type="match status" value="2"/>
</dbReference>
<dbReference type="GO" id="GO:0005789">
    <property type="term" value="C:endoplasmic reticulum membrane"/>
    <property type="evidence" value="ECO:0007669"/>
    <property type="project" value="UniProtKB-SubCell"/>
</dbReference>
<feature type="transmembrane region" description="Helical" evidence="9">
    <location>
        <begin position="265"/>
        <end position="281"/>
    </location>
</feature>
<feature type="transmembrane region" description="Helical" evidence="9">
    <location>
        <begin position="489"/>
        <end position="509"/>
    </location>
</feature>
<evidence type="ECO:0000259" key="10">
    <source>
        <dbReference type="PROSITE" id="PS50296"/>
    </source>
</evidence>
<dbReference type="PANTHER" id="PTHR22760">
    <property type="entry name" value="GLYCOSYLTRANSFERASE"/>
    <property type="match status" value="1"/>
</dbReference>
<proteinExistence type="inferred from homology"/>
<keyword evidence="11" id="KW-1185">Reference proteome</keyword>
<organism evidence="11 12">
    <name type="scientific">Setaria digitata</name>
    <dbReference type="NCBI Taxonomy" id="48799"/>
    <lineage>
        <taxon>Eukaryota</taxon>
        <taxon>Metazoa</taxon>
        <taxon>Ecdysozoa</taxon>
        <taxon>Nematoda</taxon>
        <taxon>Chromadorea</taxon>
        <taxon>Rhabditida</taxon>
        <taxon>Spirurina</taxon>
        <taxon>Spiruromorpha</taxon>
        <taxon>Filarioidea</taxon>
        <taxon>Setariidae</taxon>
        <taxon>Setaria</taxon>
    </lineage>
</organism>
<feature type="domain" description="SUI1" evidence="10">
    <location>
        <begin position="31"/>
        <end position="65"/>
    </location>
</feature>
<dbReference type="InterPro" id="IPR036877">
    <property type="entry name" value="SUI1_dom_sf"/>
</dbReference>
<feature type="transmembrane region" description="Helical" evidence="9">
    <location>
        <begin position="210"/>
        <end position="227"/>
    </location>
</feature>
<dbReference type="GO" id="GO:0006506">
    <property type="term" value="P:GPI anchor biosynthetic process"/>
    <property type="evidence" value="ECO:0007669"/>
    <property type="project" value="TreeGrafter"/>
</dbReference>
<dbReference type="InterPro" id="IPR005874">
    <property type="entry name" value="SUI1_euk"/>
</dbReference>
<dbReference type="Pfam" id="PF03901">
    <property type="entry name" value="Glyco_transf_22"/>
    <property type="match status" value="1"/>
</dbReference>
<name>A0A915PZE9_9BILA</name>
<evidence type="ECO:0000256" key="4">
    <source>
        <dbReference type="ARBA" id="ARBA00022679"/>
    </source>
</evidence>
<keyword evidence="3 9" id="KW-0328">Glycosyltransferase</keyword>
<dbReference type="EC" id="2.4.1.-" evidence="9"/>
<dbReference type="CDD" id="cd11566">
    <property type="entry name" value="eIF1_SUI1"/>
    <property type="match status" value="1"/>
</dbReference>
<sequence>MAASSSIQNLNKPKDAFEQLEDEEGTRQGFCHIRIQQRTGRKTITTVQGIAPEYDLKKIVRYLKKMLLNTGWFVVFVLLSVITSQSDGLYNLDFRKMLTNPNFWILRLIFLSPVEDALLYVLPHEVYFVQVSFTFHMRASLLRNPSAIRSVMLSKFTLLCALIILRLVNVFLVRTYFVPDELFQSVEVAHWAVYGTGYLSWEWMASLRSALHPFIIALLYLLGHALNIDSNLFIIQIPRILHALLFALSDYCYYKIAKRILPSDGAKYALLCYLSCWFVWYCAPRTLSNTLETVLTLFALQWYPLSKADFKKSCWPYMTIGFLAILIRPTAVLIWIPFGLWHLWRSDSRLALLLNTCLLSCFPVLVFVVVLDSVAYGKPTLTIWNFIRFNVLEGGSSHFGSHPWHWFISQGLPAVLTVHLIPICWGIVNAIRSHSIPFIFFWVPLFYITVHSCIEHKEHRFLLPAIPFFCLFAGIFFHNRLFHMLKRYYTVYIGFSLITNIILALYFGLFHQVGPFSASDWIIKNANLRFSRGQHFELVQLMPCFSLPQYSYFHDFNVTITTLDCSPNLLHDPEYIDETDLFNNNPKLWIDANLELVRKAHYLVFYEKTYREEYNCNGTTVDHPEYGEVIQLTGDQRQHIKDFLCRVGIVKEENCKIHGF</sequence>
<feature type="transmembrane region" description="Helical" evidence="9">
    <location>
        <begin position="156"/>
        <end position="176"/>
    </location>
</feature>
<feature type="transmembrane region" description="Helical" evidence="9">
    <location>
        <begin position="406"/>
        <end position="428"/>
    </location>
</feature>
<feature type="transmembrane region" description="Helical" evidence="9">
    <location>
        <begin position="104"/>
        <end position="122"/>
    </location>
</feature>
<dbReference type="Pfam" id="PF01253">
    <property type="entry name" value="SUI1"/>
    <property type="match status" value="1"/>
</dbReference>
<dbReference type="Proteomes" id="UP000887581">
    <property type="component" value="Unplaced"/>
</dbReference>
<accession>A0A915PZE9</accession>
<evidence type="ECO:0000313" key="11">
    <source>
        <dbReference type="Proteomes" id="UP000887581"/>
    </source>
</evidence>
<dbReference type="PANTHER" id="PTHR22760:SF4">
    <property type="entry name" value="GPI MANNOSYLTRANSFERASE 3"/>
    <property type="match status" value="1"/>
</dbReference>
<protein>
    <recommendedName>
        <fullName evidence="9">Mannosyltransferase</fullName>
        <ecNumber evidence="9">2.4.1.-</ecNumber>
    </recommendedName>
</protein>
<comment type="similarity">
    <text evidence="9">Belongs to the glycosyltransferase 22 family.</text>
</comment>
<dbReference type="GO" id="GO:0003743">
    <property type="term" value="F:translation initiation factor activity"/>
    <property type="evidence" value="ECO:0007669"/>
    <property type="project" value="InterPro"/>
</dbReference>
<dbReference type="InterPro" id="IPR005599">
    <property type="entry name" value="GPI_mannosylTrfase"/>
</dbReference>
<evidence type="ECO:0000256" key="3">
    <source>
        <dbReference type="ARBA" id="ARBA00022676"/>
    </source>
</evidence>
<dbReference type="WBParaSite" id="sdigi.contig628.g9288.t1">
    <property type="protein sequence ID" value="sdigi.contig628.g9288.t1"/>
    <property type="gene ID" value="sdigi.contig628.g9288"/>
</dbReference>
<evidence type="ECO:0000313" key="12">
    <source>
        <dbReference type="WBParaSite" id="sdigi.contig628.g9288.t1"/>
    </source>
</evidence>
<evidence type="ECO:0000256" key="6">
    <source>
        <dbReference type="ARBA" id="ARBA00022824"/>
    </source>
</evidence>
<keyword evidence="7 9" id="KW-1133">Transmembrane helix</keyword>
<dbReference type="PROSITE" id="PS50296">
    <property type="entry name" value="SUI1"/>
    <property type="match status" value="2"/>
</dbReference>
<comment type="similarity">
    <text evidence="2">Belongs to the SUI1 family.</text>
</comment>
<dbReference type="AlphaFoldDB" id="A0A915PZE9"/>
<feature type="transmembrane region" description="Helical" evidence="9">
    <location>
        <begin position="434"/>
        <end position="454"/>
    </location>
</feature>
<evidence type="ECO:0000256" key="2">
    <source>
        <dbReference type="ARBA" id="ARBA00005422"/>
    </source>
</evidence>
<feature type="transmembrane region" description="Helical" evidence="9">
    <location>
        <begin position="461"/>
        <end position="477"/>
    </location>
</feature>
<feature type="transmembrane region" description="Helical" evidence="9">
    <location>
        <begin position="66"/>
        <end position="84"/>
    </location>
</feature>
<keyword evidence="4" id="KW-0808">Transferase</keyword>